<evidence type="ECO:0008006" key="4">
    <source>
        <dbReference type="Google" id="ProtNLM"/>
    </source>
</evidence>
<dbReference type="RefSeq" id="WP_320004830.1">
    <property type="nucleotide sequence ID" value="NZ_JAUHJS010000006.1"/>
</dbReference>
<keyword evidence="3" id="KW-1185">Reference proteome</keyword>
<gene>
    <name evidence="2" type="ORF">QWY31_12330</name>
</gene>
<dbReference type="SUPFAM" id="SSF75011">
    <property type="entry name" value="3-carboxy-cis,cis-mucoante lactonizing enzyme"/>
    <property type="match status" value="1"/>
</dbReference>
<dbReference type="Proteomes" id="UP001168552">
    <property type="component" value="Unassembled WGS sequence"/>
</dbReference>
<accession>A0ABT8F7M8</accession>
<feature type="signal peptide" evidence="1">
    <location>
        <begin position="1"/>
        <end position="17"/>
    </location>
</feature>
<dbReference type="EMBL" id="JAUHJS010000006">
    <property type="protein sequence ID" value="MDN4166293.1"/>
    <property type="molecule type" value="Genomic_DNA"/>
</dbReference>
<evidence type="ECO:0000313" key="3">
    <source>
        <dbReference type="Proteomes" id="UP001168552"/>
    </source>
</evidence>
<feature type="chain" id="PRO_5046234201" description="SMP-30/Gluconolactonase/LRE-like region domain-containing protein" evidence="1">
    <location>
        <begin position="18"/>
        <end position="348"/>
    </location>
</feature>
<sequence>MKKYSYFFLFILSLAFACTPEENTTPRGKYQNGFFIRNEGNFTDADGEISFFDFESQEVLNRVYASENGQDYTGILQKIRVFGNTTILVDNLGKVETVQTNTFTRLAANEEFTNPRDALFADAHLVVADWGPYDENYNNPTSFLAFLNPSSLTVTKQITIDSRPESLLLVNGEVWVATSASTSLSIVSPVDFEVEKLELPLAPSQVQLDASGKVWAMSSAGMLWKINPQIRTIENTISLSGLAPKSPNGSFAFNEAGDKLYFMTSEYDEFFALSSHVFELSLNQAQPVPQLIAEGANWAGLMIKDEVLYIADNNNYQGNGFVHLYTLEGEKISSHACGRATSGFELIQ</sequence>
<dbReference type="Pfam" id="PF16819">
    <property type="entry name" value="DUF5074"/>
    <property type="match status" value="1"/>
</dbReference>
<dbReference type="Gene3D" id="2.130.10.10">
    <property type="entry name" value="YVTN repeat-like/Quinoprotein amine dehydrogenase"/>
    <property type="match status" value="1"/>
</dbReference>
<protein>
    <recommendedName>
        <fullName evidence="4">SMP-30/Gluconolactonase/LRE-like region domain-containing protein</fullName>
    </recommendedName>
</protein>
<evidence type="ECO:0000256" key="1">
    <source>
        <dbReference type="SAM" id="SignalP"/>
    </source>
</evidence>
<dbReference type="InterPro" id="IPR031815">
    <property type="entry name" value="DUF5074"/>
</dbReference>
<organism evidence="2 3">
    <name type="scientific">Shiella aurantiaca</name>
    <dbReference type="NCBI Taxonomy" id="3058365"/>
    <lineage>
        <taxon>Bacteria</taxon>
        <taxon>Pseudomonadati</taxon>
        <taxon>Bacteroidota</taxon>
        <taxon>Cytophagia</taxon>
        <taxon>Cytophagales</taxon>
        <taxon>Shiellaceae</taxon>
        <taxon>Shiella</taxon>
    </lineage>
</organism>
<reference evidence="2" key="1">
    <citation type="submission" date="2023-06" db="EMBL/GenBank/DDBJ databases">
        <title>Cytophagales bacterium Strain LB-30, isolated from soil.</title>
        <authorList>
            <person name="Liu B."/>
        </authorList>
    </citation>
    <scope>NUCLEOTIDE SEQUENCE</scope>
    <source>
        <strain evidence="2">LB-30</strain>
    </source>
</reference>
<proteinExistence type="predicted"/>
<keyword evidence="1" id="KW-0732">Signal</keyword>
<evidence type="ECO:0000313" key="2">
    <source>
        <dbReference type="EMBL" id="MDN4166293.1"/>
    </source>
</evidence>
<comment type="caution">
    <text evidence="2">The sequence shown here is derived from an EMBL/GenBank/DDBJ whole genome shotgun (WGS) entry which is preliminary data.</text>
</comment>
<dbReference type="PROSITE" id="PS51257">
    <property type="entry name" value="PROKAR_LIPOPROTEIN"/>
    <property type="match status" value="1"/>
</dbReference>
<name>A0ABT8F7M8_9BACT</name>
<dbReference type="InterPro" id="IPR015943">
    <property type="entry name" value="WD40/YVTN_repeat-like_dom_sf"/>
</dbReference>